<evidence type="ECO:0000313" key="4">
    <source>
        <dbReference type="EMBL" id="KAA9083790.1"/>
    </source>
</evidence>
<proteinExistence type="predicted"/>
<dbReference type="GO" id="GO:0030246">
    <property type="term" value="F:carbohydrate binding"/>
    <property type="evidence" value="ECO:0007669"/>
    <property type="project" value="InterPro"/>
</dbReference>
<evidence type="ECO:0008006" key="6">
    <source>
        <dbReference type="Google" id="ProtNLM"/>
    </source>
</evidence>
<gene>
    <name evidence="4" type="ORF">F6B42_14705</name>
</gene>
<evidence type="ECO:0000256" key="3">
    <source>
        <dbReference type="SAM" id="SignalP"/>
    </source>
</evidence>
<dbReference type="EMBL" id="VYRZ01000005">
    <property type="protein sequence ID" value="KAA9083790.1"/>
    <property type="molecule type" value="Genomic_DNA"/>
</dbReference>
<sequence length="248" mass="23548">MPARPSITLAPALAGVVALTAALAAAPAAVAAPPTATFAIDVAATATEGDRIDVVLTATDVVDLYAYDLEISVPDALLDYVDDSATGPDGGFTAARETASGMITVTHSRLGTSPGLASDSAAPLTLATLSFTAEGAGAAEIELPSVRLVGSAGETALATDAAAADLAIAALPVAEPEPEPEPEPSASAPVAGAPAAGSGGSTSGSAAASGSLSATGGDATPIVLGAALGAALLAAGTAIVLRRRAVTA</sequence>
<evidence type="ECO:0000256" key="2">
    <source>
        <dbReference type="SAM" id="Phobius"/>
    </source>
</evidence>
<keyword evidence="3" id="KW-0732">Signal</keyword>
<keyword evidence="2" id="KW-1133">Transmembrane helix</keyword>
<evidence type="ECO:0000256" key="1">
    <source>
        <dbReference type="SAM" id="MobiDB-lite"/>
    </source>
</evidence>
<accession>A0A5J5IMI0</accession>
<feature type="region of interest" description="Disordered" evidence="1">
    <location>
        <begin position="175"/>
        <end position="212"/>
    </location>
</feature>
<organism evidence="4 5">
    <name type="scientific">Microbacterium radiodurans</name>
    <dbReference type="NCBI Taxonomy" id="661398"/>
    <lineage>
        <taxon>Bacteria</taxon>
        <taxon>Bacillati</taxon>
        <taxon>Actinomycetota</taxon>
        <taxon>Actinomycetes</taxon>
        <taxon>Micrococcales</taxon>
        <taxon>Microbacteriaceae</taxon>
        <taxon>Microbacterium</taxon>
    </lineage>
</organism>
<protein>
    <recommendedName>
        <fullName evidence="6">Cohesin domain-containing protein</fullName>
    </recommendedName>
</protein>
<comment type="caution">
    <text evidence="4">The sequence shown here is derived from an EMBL/GenBank/DDBJ whole genome shotgun (WGS) entry which is preliminary data.</text>
</comment>
<feature type="transmembrane region" description="Helical" evidence="2">
    <location>
        <begin position="222"/>
        <end position="241"/>
    </location>
</feature>
<name>A0A5J5IMI0_9MICO</name>
<keyword evidence="2" id="KW-0812">Transmembrane</keyword>
<feature type="compositionally biased region" description="Low complexity" evidence="1">
    <location>
        <begin position="203"/>
        <end position="212"/>
    </location>
</feature>
<dbReference type="SUPFAM" id="SSF49384">
    <property type="entry name" value="Carbohydrate-binding domain"/>
    <property type="match status" value="1"/>
</dbReference>
<dbReference type="InterPro" id="IPR008965">
    <property type="entry name" value="CBM2/CBM3_carb-bd_dom_sf"/>
</dbReference>
<reference evidence="5" key="1">
    <citation type="submission" date="2019-09" db="EMBL/GenBank/DDBJ databases">
        <title>Mumia zhuanghuii sp. nov. isolated from the intestinal contents of plateau pika (Ochotona curzoniae) in the Qinghai-Tibet plateau of China.</title>
        <authorList>
            <person name="Tian Z."/>
        </authorList>
    </citation>
    <scope>NUCLEOTIDE SEQUENCE [LARGE SCALE GENOMIC DNA]</scope>
    <source>
        <strain evidence="5">DSM 25564</strain>
    </source>
</reference>
<dbReference type="Proteomes" id="UP000327039">
    <property type="component" value="Unassembled WGS sequence"/>
</dbReference>
<evidence type="ECO:0000313" key="5">
    <source>
        <dbReference type="Proteomes" id="UP000327039"/>
    </source>
</evidence>
<feature type="chain" id="PRO_5023883873" description="Cohesin domain-containing protein" evidence="3">
    <location>
        <begin position="32"/>
        <end position="248"/>
    </location>
</feature>
<feature type="compositionally biased region" description="Low complexity" evidence="1">
    <location>
        <begin position="184"/>
        <end position="196"/>
    </location>
</feature>
<dbReference type="OrthoDB" id="5083934at2"/>
<keyword evidence="5" id="KW-1185">Reference proteome</keyword>
<dbReference type="Gene3D" id="2.60.40.680">
    <property type="match status" value="1"/>
</dbReference>
<dbReference type="CDD" id="cd08547">
    <property type="entry name" value="Type_II_cohesin"/>
    <property type="match status" value="1"/>
</dbReference>
<dbReference type="AlphaFoldDB" id="A0A5J5IMI0"/>
<feature type="signal peptide" evidence="3">
    <location>
        <begin position="1"/>
        <end position="31"/>
    </location>
</feature>
<dbReference type="RefSeq" id="WP_150420500.1">
    <property type="nucleotide sequence ID" value="NZ_VYRZ01000005.1"/>
</dbReference>
<keyword evidence="2" id="KW-0472">Membrane</keyword>